<accession>A0A3P7K0A3</accession>
<dbReference type="AlphaFoldDB" id="A0A3P7K0A3"/>
<proteinExistence type="predicted"/>
<dbReference type="Proteomes" id="UP000270094">
    <property type="component" value="Unassembled WGS sequence"/>
</dbReference>
<sequence>MWLRPMAAIPTVKDKKEKRNEALTTAILKDKTNRLIVDQSDKDDNSIIALSQDKMDELALFRGDTVVLKVRHSASTMRSVILVSRIGIDPFYEF</sequence>
<dbReference type="Gene3D" id="2.40.40.20">
    <property type="match status" value="1"/>
</dbReference>
<dbReference type="EMBL" id="UYYB01143269">
    <property type="protein sequence ID" value="VDM85639.1"/>
    <property type="molecule type" value="Genomic_DNA"/>
</dbReference>
<evidence type="ECO:0000313" key="1">
    <source>
        <dbReference type="EMBL" id="VDM85639.1"/>
    </source>
</evidence>
<evidence type="ECO:0008006" key="3">
    <source>
        <dbReference type="Google" id="ProtNLM"/>
    </source>
</evidence>
<protein>
    <recommendedName>
        <fullName evidence="3">CDC48 N-terminal subdomain domain-containing protein</fullName>
    </recommendedName>
</protein>
<dbReference type="OrthoDB" id="27435at2759"/>
<reference evidence="1 2" key="1">
    <citation type="submission" date="2018-11" db="EMBL/GenBank/DDBJ databases">
        <authorList>
            <consortium name="Pathogen Informatics"/>
        </authorList>
    </citation>
    <scope>NUCLEOTIDE SEQUENCE [LARGE SCALE GENOMIC DNA]</scope>
</reference>
<organism evidence="1 2">
    <name type="scientific">Strongylus vulgaris</name>
    <name type="common">Blood worm</name>
    <dbReference type="NCBI Taxonomy" id="40348"/>
    <lineage>
        <taxon>Eukaryota</taxon>
        <taxon>Metazoa</taxon>
        <taxon>Ecdysozoa</taxon>
        <taxon>Nematoda</taxon>
        <taxon>Chromadorea</taxon>
        <taxon>Rhabditida</taxon>
        <taxon>Rhabditina</taxon>
        <taxon>Rhabditomorpha</taxon>
        <taxon>Strongyloidea</taxon>
        <taxon>Strongylidae</taxon>
        <taxon>Strongylus</taxon>
    </lineage>
</organism>
<evidence type="ECO:0000313" key="2">
    <source>
        <dbReference type="Proteomes" id="UP000270094"/>
    </source>
</evidence>
<gene>
    <name evidence="1" type="ORF">SVUK_LOCUS20637</name>
</gene>
<dbReference type="SUPFAM" id="SSF50692">
    <property type="entry name" value="ADC-like"/>
    <property type="match status" value="1"/>
</dbReference>
<dbReference type="InterPro" id="IPR009010">
    <property type="entry name" value="Asp_de-COase-like_dom_sf"/>
</dbReference>
<name>A0A3P7K0A3_STRVU</name>
<keyword evidence="2" id="KW-1185">Reference proteome</keyword>